<evidence type="ECO:0000256" key="14">
    <source>
        <dbReference type="ARBA" id="ARBA00023242"/>
    </source>
</evidence>
<protein>
    <submittedName>
        <fullName evidence="19">Uncharacterized protein</fullName>
    </submittedName>
</protein>
<dbReference type="Proteomes" id="UP000001996">
    <property type="component" value="Unassembled WGS sequence"/>
</dbReference>
<dbReference type="InterPro" id="IPR057670">
    <property type="entry name" value="SH3_retrovirus"/>
</dbReference>
<keyword evidence="13" id="KW-0233">DNA recombination</keyword>
<evidence type="ECO:0000256" key="2">
    <source>
        <dbReference type="ARBA" id="ARBA00022679"/>
    </source>
</evidence>
<proteinExistence type="predicted"/>
<dbReference type="Pfam" id="PF25597">
    <property type="entry name" value="SH3_retrovirus"/>
    <property type="match status" value="1"/>
</dbReference>
<evidence type="ECO:0000256" key="3">
    <source>
        <dbReference type="ARBA" id="ARBA00022695"/>
    </source>
</evidence>
<evidence type="ECO:0000256" key="8">
    <source>
        <dbReference type="ARBA" id="ARBA00022842"/>
    </source>
</evidence>
<dbReference type="GO" id="GO:0003677">
    <property type="term" value="F:DNA binding"/>
    <property type="evidence" value="ECO:0007669"/>
    <property type="project" value="UniProtKB-KW"/>
</dbReference>
<accession>A5DZY5</accession>
<keyword evidence="2" id="KW-0808">Transferase</keyword>
<feature type="domain" description="Retroviral polymerase SH3-like" evidence="18">
    <location>
        <begin position="66"/>
        <end position="127"/>
    </location>
</feature>
<evidence type="ECO:0000256" key="1">
    <source>
        <dbReference type="ARBA" id="ARBA00004123"/>
    </source>
</evidence>
<keyword evidence="14" id="KW-0539">Nucleus</keyword>
<keyword evidence="3" id="KW-0548">Nucleotidyltransferase</keyword>
<dbReference type="GO" id="GO:0006310">
    <property type="term" value="P:DNA recombination"/>
    <property type="evidence" value="ECO:0007669"/>
    <property type="project" value="UniProtKB-KW"/>
</dbReference>
<keyword evidence="8" id="KW-0460">Magnesium</keyword>
<keyword evidence="15" id="KW-0511">Multifunctional enzyme</keyword>
<evidence type="ECO:0000313" key="19">
    <source>
        <dbReference type="EMBL" id="EDK44743.1"/>
    </source>
</evidence>
<feature type="region of interest" description="Disordered" evidence="16">
    <location>
        <begin position="304"/>
        <end position="330"/>
    </location>
</feature>
<reference evidence="19 20" key="1">
    <citation type="journal article" date="2009" name="Nature">
        <title>Evolution of pathogenicity and sexual reproduction in eight Candida genomes.</title>
        <authorList>
            <person name="Butler G."/>
            <person name="Rasmussen M.D."/>
            <person name="Lin M.F."/>
            <person name="Santos M.A."/>
            <person name="Sakthikumar S."/>
            <person name="Munro C.A."/>
            <person name="Rheinbay E."/>
            <person name="Grabherr M."/>
            <person name="Forche A."/>
            <person name="Reedy J.L."/>
            <person name="Agrafioti I."/>
            <person name="Arnaud M.B."/>
            <person name="Bates S."/>
            <person name="Brown A.J."/>
            <person name="Brunke S."/>
            <person name="Costanzo M.C."/>
            <person name="Fitzpatrick D.A."/>
            <person name="de Groot P.W."/>
            <person name="Harris D."/>
            <person name="Hoyer L.L."/>
            <person name="Hube B."/>
            <person name="Klis F.M."/>
            <person name="Kodira C."/>
            <person name="Lennard N."/>
            <person name="Logue M.E."/>
            <person name="Martin R."/>
            <person name="Neiman A.M."/>
            <person name="Nikolaou E."/>
            <person name="Quail M.A."/>
            <person name="Quinn J."/>
            <person name="Santos M.C."/>
            <person name="Schmitzberger F.F."/>
            <person name="Sherlock G."/>
            <person name="Shah P."/>
            <person name="Silverstein K.A."/>
            <person name="Skrzypek M.S."/>
            <person name="Soll D."/>
            <person name="Staggs R."/>
            <person name="Stansfield I."/>
            <person name="Stumpf M.P."/>
            <person name="Sudbery P.E."/>
            <person name="Srikantha T."/>
            <person name="Zeng Q."/>
            <person name="Berman J."/>
            <person name="Berriman M."/>
            <person name="Heitman J."/>
            <person name="Gow N.A."/>
            <person name="Lorenz M.C."/>
            <person name="Birren B.W."/>
            <person name="Kellis M."/>
            <person name="Cuomo C.A."/>
        </authorList>
    </citation>
    <scope>NUCLEOTIDE SEQUENCE [LARGE SCALE GENOMIC DNA]</scope>
    <source>
        <strain evidence="20">ATCC 11503 / BCRC 21390 / CBS 2605 / JCM 1781 / NBRC 1676 / NRRL YB-4239</strain>
    </source>
</reference>
<evidence type="ECO:0000256" key="4">
    <source>
        <dbReference type="ARBA" id="ARBA00022722"/>
    </source>
</evidence>
<dbReference type="HOGENOM" id="CLU_001650_15_4_1"/>
<keyword evidence="10" id="KW-0695">RNA-directed DNA polymerase</keyword>
<evidence type="ECO:0000256" key="9">
    <source>
        <dbReference type="ARBA" id="ARBA00022908"/>
    </source>
</evidence>
<dbReference type="OMA" id="AHARMEI"/>
<evidence type="ECO:0000256" key="11">
    <source>
        <dbReference type="ARBA" id="ARBA00022932"/>
    </source>
</evidence>
<dbReference type="InterPro" id="IPR036397">
    <property type="entry name" value="RNaseH_sf"/>
</dbReference>
<organism evidence="19 20">
    <name type="scientific">Lodderomyces elongisporus (strain ATCC 11503 / CBS 2605 / JCM 1781 / NBRC 1676 / NRRL YB-4239)</name>
    <name type="common">Yeast</name>
    <name type="synonym">Saccharomyces elongisporus</name>
    <dbReference type="NCBI Taxonomy" id="379508"/>
    <lineage>
        <taxon>Eukaryota</taxon>
        <taxon>Fungi</taxon>
        <taxon>Dikarya</taxon>
        <taxon>Ascomycota</taxon>
        <taxon>Saccharomycotina</taxon>
        <taxon>Pichiomycetes</taxon>
        <taxon>Debaryomycetaceae</taxon>
        <taxon>Candida/Lodderomyces clade</taxon>
        <taxon>Lodderomyces</taxon>
    </lineage>
</organism>
<keyword evidence="12" id="KW-0238">DNA-binding</keyword>
<evidence type="ECO:0000256" key="12">
    <source>
        <dbReference type="ARBA" id="ARBA00023125"/>
    </source>
</evidence>
<dbReference type="GO" id="GO:0046872">
    <property type="term" value="F:metal ion binding"/>
    <property type="evidence" value="ECO:0007669"/>
    <property type="project" value="UniProtKB-KW"/>
</dbReference>
<sequence length="681" mass="74915">MHRTLQTKMRAMLTEASMPIQFWPEALQTAAYLTNRTPTASLDGDTPYLKWYRLMPSASHLKPFGCVGFVLIPKTLRASKLAPTNKRCVMLGYDRHHRAYRMFDPEANKIIVSSQVTFHETDFYYQTLKSTPPVPAVNTAPGAVAGGVLSGPLLTHADLDNVLSAPTQDEQDEQDDDTIEYTDCDSSSIQADSEHLDTISADESLAYASDSSHDAMDVLPPAEEAADPSTERPFAICDAHLDGPMSYPDQFPPQEHSLAIDFPADTAVPLALDATGSVVTDLVPFVSIPAPIKFKRSRHSKQLLPVPDASSCPSSAAVDLTEPSSSDSDVALVPTRDLRPAKKTLRLASLDPYSQIVPMGSARDSYVVPMIDSVPNFSGASPRPDQAKPTVIEVDSDTASDEVEAPQRYLEYPLADHTSTCFMAGVQAVDSDPTCPNTYKQAMASPDHLRWKEAFDAEIQALIDNKTFELVSLPPGRQAIPSRWVCQIKPDARLKARVVAKGFKQIKGIDYTATFAPVIRYESMRIMLALAAHARMEIHQMDVTTAFLNAPLEEEIYMKQIEGYEDPAFPDKVFKLNKSLYGLKQAPQAWNLQIHDVLLALGFQRNQAEYCLYIRRSSASTVMVALYVDDLLIAGSPRRAIDLVKAHLMSSFKMKDLGKVDRFLGLNICQNGVDGGEALTS</sequence>
<dbReference type="STRING" id="379508.A5DZY5"/>
<keyword evidence="20" id="KW-1185">Reference proteome</keyword>
<dbReference type="GO" id="GO:0005634">
    <property type="term" value="C:nucleus"/>
    <property type="evidence" value="ECO:0007669"/>
    <property type="project" value="UniProtKB-SubCell"/>
</dbReference>
<dbReference type="AlphaFoldDB" id="A5DZY5"/>
<dbReference type="OrthoDB" id="4092852at2759"/>
<dbReference type="GO" id="GO:0003964">
    <property type="term" value="F:RNA-directed DNA polymerase activity"/>
    <property type="evidence" value="ECO:0007669"/>
    <property type="project" value="UniProtKB-KW"/>
</dbReference>
<dbReference type="PANTHER" id="PTHR42648:SF11">
    <property type="entry name" value="TRANSPOSON TY4-P GAG-POL POLYPROTEIN"/>
    <property type="match status" value="1"/>
</dbReference>
<dbReference type="Gene3D" id="3.30.420.10">
    <property type="entry name" value="Ribonuclease H-like superfamily/Ribonuclease H"/>
    <property type="match status" value="1"/>
</dbReference>
<dbReference type="SUPFAM" id="SSF56672">
    <property type="entry name" value="DNA/RNA polymerases"/>
    <property type="match status" value="1"/>
</dbReference>
<evidence type="ECO:0000256" key="7">
    <source>
        <dbReference type="ARBA" id="ARBA00022801"/>
    </source>
</evidence>
<evidence type="ECO:0000259" key="18">
    <source>
        <dbReference type="Pfam" id="PF25597"/>
    </source>
</evidence>
<dbReference type="PANTHER" id="PTHR42648">
    <property type="entry name" value="TRANSPOSASE, PUTATIVE-RELATED"/>
    <property type="match status" value="1"/>
</dbReference>
<dbReference type="InterPro" id="IPR039537">
    <property type="entry name" value="Retrotran_Ty1/copia-like"/>
</dbReference>
<comment type="subcellular location">
    <subcellularLocation>
        <location evidence="1">Nucleus</location>
    </subcellularLocation>
</comment>
<keyword evidence="4" id="KW-0540">Nuclease</keyword>
<dbReference type="Pfam" id="PF07727">
    <property type="entry name" value="RVT_2"/>
    <property type="match status" value="1"/>
</dbReference>
<feature type="domain" description="Reverse transcriptase Ty1/copia-type" evidence="17">
    <location>
        <begin position="465"/>
        <end position="671"/>
    </location>
</feature>
<dbReference type="GO" id="GO:0003887">
    <property type="term" value="F:DNA-directed DNA polymerase activity"/>
    <property type="evidence" value="ECO:0007669"/>
    <property type="project" value="UniProtKB-KW"/>
</dbReference>
<evidence type="ECO:0000256" key="6">
    <source>
        <dbReference type="ARBA" id="ARBA00022759"/>
    </source>
</evidence>
<keyword evidence="6" id="KW-0255">Endonuclease</keyword>
<keyword evidence="9" id="KW-0229">DNA integration</keyword>
<dbReference type="InParanoid" id="A5DZY5"/>
<dbReference type="VEuPathDB" id="FungiDB:LELG_02922"/>
<dbReference type="InterPro" id="IPR013103">
    <property type="entry name" value="RVT_2"/>
</dbReference>
<evidence type="ECO:0000313" key="20">
    <source>
        <dbReference type="Proteomes" id="UP000001996"/>
    </source>
</evidence>
<evidence type="ECO:0000256" key="15">
    <source>
        <dbReference type="ARBA" id="ARBA00023268"/>
    </source>
</evidence>
<dbReference type="EMBL" id="CH981526">
    <property type="protein sequence ID" value="EDK44743.1"/>
    <property type="molecule type" value="Genomic_DNA"/>
</dbReference>
<gene>
    <name evidence="19" type="ORF">LELG_02922</name>
</gene>
<dbReference type="GO" id="GO:0015074">
    <property type="term" value="P:DNA integration"/>
    <property type="evidence" value="ECO:0007669"/>
    <property type="project" value="UniProtKB-KW"/>
</dbReference>
<evidence type="ECO:0000256" key="10">
    <source>
        <dbReference type="ARBA" id="ARBA00022918"/>
    </source>
</evidence>
<evidence type="ECO:0000256" key="5">
    <source>
        <dbReference type="ARBA" id="ARBA00022723"/>
    </source>
</evidence>
<dbReference type="GO" id="GO:0004519">
    <property type="term" value="F:endonuclease activity"/>
    <property type="evidence" value="ECO:0007669"/>
    <property type="project" value="UniProtKB-KW"/>
</dbReference>
<dbReference type="SUPFAM" id="SSF53098">
    <property type="entry name" value="Ribonuclease H-like"/>
    <property type="match status" value="1"/>
</dbReference>
<keyword evidence="11" id="KW-0239">DNA-directed DNA polymerase</keyword>
<dbReference type="GO" id="GO:0016787">
    <property type="term" value="F:hydrolase activity"/>
    <property type="evidence" value="ECO:0007669"/>
    <property type="project" value="UniProtKB-KW"/>
</dbReference>
<evidence type="ECO:0000256" key="16">
    <source>
        <dbReference type="SAM" id="MobiDB-lite"/>
    </source>
</evidence>
<name>A5DZY5_LODEL</name>
<dbReference type="InterPro" id="IPR012337">
    <property type="entry name" value="RNaseH-like_sf"/>
</dbReference>
<dbReference type="eggNOG" id="KOG0017">
    <property type="taxonomic scope" value="Eukaryota"/>
</dbReference>
<dbReference type="InterPro" id="IPR043502">
    <property type="entry name" value="DNA/RNA_pol_sf"/>
</dbReference>
<keyword evidence="7" id="KW-0378">Hydrolase</keyword>
<keyword evidence="5" id="KW-0479">Metal-binding</keyword>
<evidence type="ECO:0000259" key="17">
    <source>
        <dbReference type="Pfam" id="PF07727"/>
    </source>
</evidence>
<evidence type="ECO:0000256" key="13">
    <source>
        <dbReference type="ARBA" id="ARBA00023172"/>
    </source>
</evidence>